<comment type="caution">
    <text evidence="5">The sequence shown here is derived from an EMBL/GenBank/DDBJ whole genome shotgun (WGS) entry which is preliminary data.</text>
</comment>
<gene>
    <name evidence="5" type="ORF">BCR36DRAFT_414018</name>
</gene>
<dbReference type="InterPro" id="IPR009009">
    <property type="entry name" value="RlpA-like_DPBB"/>
</dbReference>
<organism evidence="5 6">
    <name type="scientific">Piromyces finnis</name>
    <dbReference type="NCBI Taxonomy" id="1754191"/>
    <lineage>
        <taxon>Eukaryota</taxon>
        <taxon>Fungi</taxon>
        <taxon>Fungi incertae sedis</taxon>
        <taxon>Chytridiomycota</taxon>
        <taxon>Chytridiomycota incertae sedis</taxon>
        <taxon>Neocallimastigomycetes</taxon>
        <taxon>Neocallimastigales</taxon>
        <taxon>Neocallimastigaceae</taxon>
        <taxon>Piromyces</taxon>
    </lineage>
</organism>
<keyword evidence="2" id="KW-1133">Transmembrane helix</keyword>
<sequence length="451" mass="49794">MKIIFFLIILTLHIPFIKTSGDAYQATWYGGSEDKNVNSELNPSCYDHQSKPDTDYYAAISTKYNRNLCDSYAVVMAVDNREEQYLGKMVKVKIIDSCHECKDSHIDLSREAFKSVRRINDGVFPVIWVAAFSNGKISREIIYPPSQTESFAKSLGLSKSQFVSMYKEQALRMIKNNETRGTFNKNAIPKTTTTTRRTTTTRTTTTRRITTTVRTTTTQNRSTAKTIPTKSIPNTNAVAFNAISSKTVAIPNASAASIATTMGTKVLASMAKTLPNSQATSTNISVVPAIGDINIITDETNEKTIPEEAPIVGQTKTINPQQTNYSDEELKALESQFPDEEGGSYTIGILSTAVTVSGAAGIGLLYLKKQSPSKYDELKQKFPDAFSNLKRSVSRSASGLKRSATGLKRSLTKRNDNQGDYRAMPDHMFGTEGLPTLIERDNKYQEAKITI</sequence>
<accession>A0A1Y1V3A4</accession>
<evidence type="ECO:0000256" key="2">
    <source>
        <dbReference type="SAM" id="Phobius"/>
    </source>
</evidence>
<feature type="chain" id="PRO_5011008220" description="RlpA-like protein double-psi beta-barrel domain-containing protein" evidence="3">
    <location>
        <begin position="20"/>
        <end position="451"/>
    </location>
</feature>
<reference evidence="5 6" key="2">
    <citation type="submission" date="2016-08" db="EMBL/GenBank/DDBJ databases">
        <title>Pervasive Adenine N6-methylation of Active Genes in Fungi.</title>
        <authorList>
            <consortium name="DOE Joint Genome Institute"/>
            <person name="Mondo S.J."/>
            <person name="Dannebaum R.O."/>
            <person name="Kuo R.C."/>
            <person name="Labutti K."/>
            <person name="Haridas S."/>
            <person name="Kuo A."/>
            <person name="Salamov A."/>
            <person name="Ahrendt S.R."/>
            <person name="Lipzen A."/>
            <person name="Sullivan W."/>
            <person name="Andreopoulos W.B."/>
            <person name="Clum A."/>
            <person name="Lindquist E."/>
            <person name="Daum C."/>
            <person name="Ramamoorthy G.K."/>
            <person name="Gryganskyi A."/>
            <person name="Culley D."/>
            <person name="Magnuson J.K."/>
            <person name="James T.Y."/>
            <person name="O'Malley M.A."/>
            <person name="Stajich J.E."/>
            <person name="Spatafora J.W."/>
            <person name="Visel A."/>
            <person name="Grigoriev I.V."/>
        </authorList>
    </citation>
    <scope>NUCLEOTIDE SEQUENCE [LARGE SCALE GENOMIC DNA]</scope>
    <source>
        <strain evidence="6">finn</strain>
    </source>
</reference>
<dbReference type="EMBL" id="MCFH01000035">
    <property type="protein sequence ID" value="ORX46356.1"/>
    <property type="molecule type" value="Genomic_DNA"/>
</dbReference>
<keyword evidence="2" id="KW-0472">Membrane</keyword>
<evidence type="ECO:0000313" key="5">
    <source>
        <dbReference type="EMBL" id="ORX46356.1"/>
    </source>
</evidence>
<evidence type="ECO:0000259" key="4">
    <source>
        <dbReference type="Pfam" id="PF03330"/>
    </source>
</evidence>
<feature type="domain" description="RlpA-like protein double-psi beta-barrel" evidence="4">
    <location>
        <begin position="80"/>
        <end position="126"/>
    </location>
</feature>
<feature type="signal peptide" evidence="3">
    <location>
        <begin position="1"/>
        <end position="19"/>
    </location>
</feature>
<feature type="transmembrane region" description="Helical" evidence="2">
    <location>
        <begin position="345"/>
        <end position="367"/>
    </location>
</feature>
<evidence type="ECO:0000313" key="6">
    <source>
        <dbReference type="Proteomes" id="UP000193719"/>
    </source>
</evidence>
<dbReference type="Pfam" id="PF03330">
    <property type="entry name" value="DPBB_1"/>
    <property type="match status" value="1"/>
</dbReference>
<dbReference type="AlphaFoldDB" id="A0A1Y1V3A4"/>
<dbReference type="CDD" id="cd22191">
    <property type="entry name" value="DPBB_RlpA_EXP_N-like"/>
    <property type="match status" value="1"/>
</dbReference>
<evidence type="ECO:0000256" key="1">
    <source>
        <dbReference type="SAM" id="MobiDB-lite"/>
    </source>
</evidence>
<reference evidence="5 6" key="1">
    <citation type="submission" date="2016-08" db="EMBL/GenBank/DDBJ databases">
        <title>Genomes of anaerobic fungi encode conserved fungal cellulosomes for biomass hydrolysis.</title>
        <authorList>
            <consortium name="DOE Joint Genome Institute"/>
            <person name="Haitjema C.H."/>
            <person name="Gilmore S.P."/>
            <person name="Henske J.K."/>
            <person name="Solomon K.V."/>
            <person name="De Groot R."/>
            <person name="Kuo A."/>
            <person name="Mondo S.J."/>
            <person name="Salamov A.A."/>
            <person name="Labutti K."/>
            <person name="Zhao Z."/>
            <person name="Chiniquy J."/>
            <person name="Barry K."/>
            <person name="Brewer H.M."/>
            <person name="Purvine S.O."/>
            <person name="Wright A.T."/>
            <person name="Boxma B."/>
            <person name="Van Alen T."/>
            <person name="Hackstein J.H."/>
            <person name="Baker S.E."/>
            <person name="Grigoriev I.V."/>
            <person name="O'Malley M.A."/>
        </authorList>
    </citation>
    <scope>NUCLEOTIDE SEQUENCE [LARGE SCALE GENOMIC DNA]</scope>
    <source>
        <strain evidence="6">finn</strain>
    </source>
</reference>
<dbReference type="OrthoDB" id="623670at2759"/>
<dbReference type="Gene3D" id="2.40.40.10">
    <property type="entry name" value="RlpA-like domain"/>
    <property type="match status" value="1"/>
</dbReference>
<protein>
    <recommendedName>
        <fullName evidence="4">RlpA-like protein double-psi beta-barrel domain-containing protein</fullName>
    </recommendedName>
</protein>
<proteinExistence type="predicted"/>
<keyword evidence="3" id="KW-0732">Signal</keyword>
<dbReference type="Proteomes" id="UP000193719">
    <property type="component" value="Unassembled WGS sequence"/>
</dbReference>
<feature type="region of interest" description="Disordered" evidence="1">
    <location>
        <begin position="397"/>
        <end position="426"/>
    </location>
</feature>
<evidence type="ECO:0000256" key="3">
    <source>
        <dbReference type="SAM" id="SignalP"/>
    </source>
</evidence>
<dbReference type="InterPro" id="IPR036908">
    <property type="entry name" value="RlpA-like_sf"/>
</dbReference>
<keyword evidence="2" id="KW-0812">Transmembrane</keyword>
<keyword evidence="6" id="KW-1185">Reference proteome</keyword>
<name>A0A1Y1V3A4_9FUNG</name>
<feature type="compositionally biased region" description="Basic and acidic residues" evidence="1">
    <location>
        <begin position="413"/>
        <end position="425"/>
    </location>
</feature>
<dbReference type="SUPFAM" id="SSF50685">
    <property type="entry name" value="Barwin-like endoglucanases"/>
    <property type="match status" value="1"/>
</dbReference>